<dbReference type="AlphaFoldDB" id="A0A2S4WA11"/>
<evidence type="ECO:0000313" key="1">
    <source>
        <dbReference type="EMBL" id="POW18615.1"/>
    </source>
</evidence>
<sequence length="352" mass="39243">MLHKEQLTRHIHDASGFEAEFNEVGRAILEAGPRAVYNSQVSGGVIQKGYQSPFLQSPVIVDPILDTLNKYAMQWNNNIYMGPYAALIGPSTCGKSRLLMETSQHICLRPKDLPGFPPRSALADHILHTAADNEIYYTSLLASIFQVVANLFRSQDPAENMQDRLKKWNDYTEVASLGTLDFAKRTQEKFTADVGTTRLDEARALLQSPTRANGITFFRIFCRTIREILSGMGIFILLVDTTPHVANFSIKSTFDSGARYKFERENRLYEPIYQIASFDAMVPSDPPQCWGALVSPERLFKYGSPISGAYLRDAHAERQSTEAIYSANGIGFLNAGPIEPAECTRPGLIKAH</sequence>
<name>A0A2S4WA11_9BASI</name>
<dbReference type="InterPro" id="IPR027417">
    <property type="entry name" value="P-loop_NTPase"/>
</dbReference>
<dbReference type="PANTHER" id="PTHR33266:SF1">
    <property type="entry name" value="F-BOX DOMAIN-CONTAINING PROTEIN"/>
    <property type="match status" value="1"/>
</dbReference>
<dbReference type="OrthoDB" id="107110at2759"/>
<keyword evidence="2" id="KW-1185">Reference proteome</keyword>
<dbReference type="PANTHER" id="PTHR33266">
    <property type="entry name" value="CHROMOSOME 15, WHOLE GENOME SHOTGUN SEQUENCE"/>
    <property type="match status" value="1"/>
</dbReference>
<gene>
    <name evidence="1" type="ORF">PSHT_05580</name>
</gene>
<reference evidence="2" key="2">
    <citation type="journal article" date="2018" name="BMC Genomics">
        <title>Genomic insights into host adaptation between the wheat stripe rust pathogen (Puccinia striiformis f. sp. tritici) and the barley stripe rust pathogen (Puccinia striiformis f. sp. hordei).</title>
        <authorList>
            <person name="Xia C."/>
            <person name="Wang M."/>
            <person name="Yin C."/>
            <person name="Cornejo O.E."/>
            <person name="Hulbert S.H."/>
            <person name="Chen X."/>
        </authorList>
    </citation>
    <scope>NUCLEOTIDE SEQUENCE [LARGE SCALE GENOMIC DNA]</scope>
    <source>
        <strain evidence="2">93TX-2</strain>
    </source>
</reference>
<reference evidence="1 2" key="1">
    <citation type="submission" date="2017-12" db="EMBL/GenBank/DDBJ databases">
        <title>Gene loss provides genomic basis for host adaptation in cereal stripe rust fungi.</title>
        <authorList>
            <person name="Xia C."/>
        </authorList>
    </citation>
    <scope>NUCLEOTIDE SEQUENCE [LARGE SCALE GENOMIC DNA]</scope>
    <source>
        <strain evidence="1 2">93TX-2</strain>
    </source>
</reference>
<evidence type="ECO:0000313" key="2">
    <source>
        <dbReference type="Proteomes" id="UP000238274"/>
    </source>
</evidence>
<proteinExistence type="predicted"/>
<dbReference type="EMBL" id="PKSM01000062">
    <property type="protein sequence ID" value="POW18615.1"/>
    <property type="molecule type" value="Genomic_DNA"/>
</dbReference>
<comment type="caution">
    <text evidence="1">The sequence shown here is derived from an EMBL/GenBank/DDBJ whole genome shotgun (WGS) entry which is preliminary data.</text>
</comment>
<accession>A0A2S4WA11</accession>
<dbReference type="VEuPathDB" id="FungiDB:PSHT_05580"/>
<organism evidence="1 2">
    <name type="scientific">Puccinia striiformis</name>
    <dbReference type="NCBI Taxonomy" id="27350"/>
    <lineage>
        <taxon>Eukaryota</taxon>
        <taxon>Fungi</taxon>
        <taxon>Dikarya</taxon>
        <taxon>Basidiomycota</taxon>
        <taxon>Pucciniomycotina</taxon>
        <taxon>Pucciniomycetes</taxon>
        <taxon>Pucciniales</taxon>
        <taxon>Pucciniaceae</taxon>
        <taxon>Puccinia</taxon>
    </lineage>
</organism>
<dbReference type="Proteomes" id="UP000238274">
    <property type="component" value="Unassembled WGS sequence"/>
</dbReference>
<protein>
    <submittedName>
        <fullName evidence="1">Uncharacterized protein</fullName>
    </submittedName>
</protein>
<dbReference type="SUPFAM" id="SSF52540">
    <property type="entry name" value="P-loop containing nucleoside triphosphate hydrolases"/>
    <property type="match status" value="1"/>
</dbReference>
<reference evidence="2" key="3">
    <citation type="journal article" date="2018" name="Mol. Plant Microbe Interact.">
        <title>Genome sequence resources for the wheat stripe rust pathogen (Puccinia striiformis f. sp. tritici) and the barley stripe rust pathogen (Puccinia striiformis f. sp. hordei).</title>
        <authorList>
            <person name="Xia C."/>
            <person name="Wang M."/>
            <person name="Yin C."/>
            <person name="Cornejo O.E."/>
            <person name="Hulbert S.H."/>
            <person name="Chen X."/>
        </authorList>
    </citation>
    <scope>NUCLEOTIDE SEQUENCE [LARGE SCALE GENOMIC DNA]</scope>
    <source>
        <strain evidence="2">93TX-2</strain>
    </source>
</reference>